<dbReference type="InterPro" id="IPR028957">
    <property type="entry name" value="Imm50"/>
</dbReference>
<name>A0ABZ1L6H6_9ACTN</name>
<proteinExistence type="predicted"/>
<dbReference type="Proteomes" id="UP001622594">
    <property type="component" value="Chromosome"/>
</dbReference>
<sequence length="135" mass="14635">MSVSDWTDLLVDPSPIRDVFPSPPDLDECGLFFVHIDERGTGVTLGFDTDRVPDDLLHENGHTPANAFEFFVLFTAVTALRVEGWGGGANRSVRISRTAEGGEVAVSVESPTEHLAFHAREARVTRARGYLAGAP</sequence>
<evidence type="ECO:0000313" key="2">
    <source>
        <dbReference type="Proteomes" id="UP001622594"/>
    </source>
</evidence>
<protein>
    <submittedName>
        <fullName evidence="1">Immunity 50 family protein</fullName>
    </submittedName>
</protein>
<dbReference type="Pfam" id="PF15594">
    <property type="entry name" value="Imm50"/>
    <property type="match status" value="1"/>
</dbReference>
<dbReference type="EMBL" id="CP108188">
    <property type="protein sequence ID" value="WTR70063.1"/>
    <property type="molecule type" value="Genomic_DNA"/>
</dbReference>
<evidence type="ECO:0000313" key="1">
    <source>
        <dbReference type="EMBL" id="WTR70063.1"/>
    </source>
</evidence>
<gene>
    <name evidence="1" type="ORF">OG814_12685</name>
</gene>
<dbReference type="RefSeq" id="WP_327164322.1">
    <property type="nucleotide sequence ID" value="NZ_CP108062.1"/>
</dbReference>
<accession>A0ABZ1L6H6</accession>
<organism evidence="1 2">
    <name type="scientific">Streptomyces zaomyceticus</name>
    <dbReference type="NCBI Taxonomy" id="68286"/>
    <lineage>
        <taxon>Bacteria</taxon>
        <taxon>Bacillati</taxon>
        <taxon>Actinomycetota</taxon>
        <taxon>Actinomycetes</taxon>
        <taxon>Kitasatosporales</taxon>
        <taxon>Streptomycetaceae</taxon>
        <taxon>Streptomyces</taxon>
    </lineage>
</organism>
<keyword evidence="2" id="KW-1185">Reference proteome</keyword>
<reference evidence="1 2" key="1">
    <citation type="submission" date="2022-10" db="EMBL/GenBank/DDBJ databases">
        <title>The complete genomes of actinobacterial strains from the NBC collection.</title>
        <authorList>
            <person name="Joergensen T.S."/>
            <person name="Alvarez Arevalo M."/>
            <person name="Sterndorff E.B."/>
            <person name="Faurdal D."/>
            <person name="Vuksanovic O."/>
            <person name="Mourched A.-S."/>
            <person name="Charusanti P."/>
            <person name="Shaw S."/>
            <person name="Blin K."/>
            <person name="Weber T."/>
        </authorList>
    </citation>
    <scope>NUCLEOTIDE SEQUENCE [LARGE SCALE GENOMIC DNA]</scope>
    <source>
        <strain evidence="1 2">NBC_00123</strain>
    </source>
</reference>